<proteinExistence type="predicted"/>
<evidence type="ECO:0000256" key="4">
    <source>
        <dbReference type="ARBA" id="ARBA00023136"/>
    </source>
</evidence>
<evidence type="ECO:0000256" key="3">
    <source>
        <dbReference type="ARBA" id="ARBA00022989"/>
    </source>
</evidence>
<keyword evidence="5" id="KW-0175">Coiled coil</keyword>
<keyword evidence="4 7" id="KW-0472">Membrane</keyword>
<feature type="region of interest" description="Disordered" evidence="6">
    <location>
        <begin position="363"/>
        <end position="390"/>
    </location>
</feature>
<dbReference type="AlphaFoldDB" id="A0A401GQ65"/>
<feature type="transmembrane region" description="Helical" evidence="7">
    <location>
        <begin position="507"/>
        <end position="534"/>
    </location>
</feature>
<feature type="transmembrane region" description="Helical" evidence="7">
    <location>
        <begin position="765"/>
        <end position="783"/>
    </location>
</feature>
<evidence type="ECO:0000256" key="5">
    <source>
        <dbReference type="SAM" id="Coils"/>
    </source>
</evidence>
<keyword evidence="2 7" id="KW-0812">Transmembrane</keyword>
<dbReference type="Pfam" id="PF10337">
    <property type="entry name" value="ArAE_2_N"/>
    <property type="match status" value="1"/>
</dbReference>
<feature type="transmembrane region" description="Helical" evidence="7">
    <location>
        <begin position="112"/>
        <end position="131"/>
    </location>
</feature>
<dbReference type="PANTHER" id="PTHR37994:SF3">
    <property type="entry name" value="ER TRANSPORTER 6TM N-TERMINAL DOMAIN-CONTAINING PROTEIN"/>
    <property type="match status" value="1"/>
</dbReference>
<gene>
    <name evidence="11" type="ORF">SCP_0603370</name>
</gene>
<comment type="caution">
    <text evidence="11">The sequence shown here is derived from an EMBL/GenBank/DDBJ whole genome shotgun (WGS) entry which is preliminary data.</text>
</comment>
<dbReference type="Pfam" id="PF13515">
    <property type="entry name" value="FUSC_2"/>
    <property type="match status" value="1"/>
</dbReference>
<dbReference type="PANTHER" id="PTHR37994">
    <property type="entry name" value="ARAE_2_N DOMAIN-CONTAINING PROTEIN-RELATED"/>
    <property type="match status" value="1"/>
</dbReference>
<feature type="transmembrane region" description="Helical" evidence="7">
    <location>
        <begin position="200"/>
        <end position="220"/>
    </location>
</feature>
<feature type="transmembrane region" description="Helical" evidence="7">
    <location>
        <begin position="620"/>
        <end position="637"/>
    </location>
</feature>
<dbReference type="RefSeq" id="XP_027615271.1">
    <property type="nucleotide sequence ID" value="XM_027759470.1"/>
</dbReference>
<evidence type="ECO:0000256" key="2">
    <source>
        <dbReference type="ARBA" id="ARBA00022692"/>
    </source>
</evidence>
<feature type="transmembrane region" description="Helical" evidence="7">
    <location>
        <begin position="232"/>
        <end position="250"/>
    </location>
</feature>
<evidence type="ECO:0000259" key="9">
    <source>
        <dbReference type="Pfam" id="PF10337"/>
    </source>
</evidence>
<reference evidence="11 12" key="1">
    <citation type="journal article" date="2018" name="Sci. Rep.">
        <title>Genome sequence of the cauliflower mushroom Sparassis crispa (Hanabiratake) and its association with beneficial usage.</title>
        <authorList>
            <person name="Kiyama R."/>
            <person name="Furutani Y."/>
            <person name="Kawaguchi K."/>
            <person name="Nakanishi T."/>
        </authorList>
    </citation>
    <scope>NUCLEOTIDE SEQUENCE [LARGE SCALE GENOMIC DNA]</scope>
</reference>
<dbReference type="STRING" id="139825.A0A401GQ65"/>
<dbReference type="GeneID" id="38781275"/>
<feature type="compositionally biased region" description="Gly residues" evidence="6">
    <location>
        <begin position="378"/>
        <end position="387"/>
    </location>
</feature>
<dbReference type="Proteomes" id="UP000287166">
    <property type="component" value="Unassembled WGS sequence"/>
</dbReference>
<feature type="domain" description="Putative ER transporter 6TM N-terminal" evidence="9">
    <location>
        <begin position="42"/>
        <end position="483"/>
    </location>
</feature>
<dbReference type="InterPro" id="IPR018823">
    <property type="entry name" value="ArAE_2_N"/>
</dbReference>
<dbReference type="InterPro" id="IPR018820">
    <property type="entry name" value="BRE4-related_DUF2421"/>
</dbReference>
<dbReference type="InParanoid" id="A0A401GQ65"/>
<evidence type="ECO:0000256" key="6">
    <source>
        <dbReference type="SAM" id="MobiDB-lite"/>
    </source>
</evidence>
<dbReference type="Pfam" id="PF10334">
    <property type="entry name" value="BRE4"/>
    <property type="match status" value="1"/>
</dbReference>
<feature type="transmembrane region" description="Helical" evidence="7">
    <location>
        <begin position="671"/>
        <end position="691"/>
    </location>
</feature>
<dbReference type="GO" id="GO:0016020">
    <property type="term" value="C:membrane"/>
    <property type="evidence" value="ECO:0007669"/>
    <property type="project" value="UniProtKB-SubCell"/>
</dbReference>
<feature type="transmembrane region" description="Helical" evidence="7">
    <location>
        <begin position="176"/>
        <end position="194"/>
    </location>
</feature>
<accession>A0A401GQ65</accession>
<feature type="transmembrane region" description="Helical" evidence="7">
    <location>
        <begin position="703"/>
        <end position="721"/>
    </location>
</feature>
<sequence length="1031" mass="114068">MSLSLPSDSSGRHTAPVDEKEAAAGAFARSNPPSSSSRWDMLPPWISSNLRSRRSLKTLARCWLASWVCFVILLPDKSLRTLGNTAFFALLGSVFIPANMPIQIFVFSLSTLVIGVLLGWGFGAAAMRAALASRNQLLLKQTLQTEEQSVAGLANPDAMFQASIFEGIFLDTRSSIVFGCFLGFSSFLFALLRVYVPKLILMSIFASIAMDIYCSFGPLFPFAQYTILNSMLTSLACYVATGLVVIVLLFPETLNHAHLSSTSVLLGKMKSIIQMQDEVLNGVPANPAAASALSSKNITARDGMIAMFQQLSAQLKFINSEISWGKWNGDDIKALDKPMMMMVSRLSALSSFAKMVGHPMASPSEKVSLDGSVSESSGGAGGSGGVGDTPLLRQMQERFRSAEAEHGVGLSDVLPVLKNATAELREGCADSLTALQSLVECVNTKRYARDNVADAADKLRELEESCEHLRYAIGEFKETKRSLLVEPFQPMLQKTSPREDVPLRSLYIMYVFAANLMVVANAILSLVEAVAATARKRQRNHLWMPKGLRAIAKILTSKRDAVDQAMGMEENPPEEEDSRQKEDWSYKLDPDSLPPKNIVQRFANFIHTAYQWAKTAEARFVFKYVVVTIALWLPAVFKSSAHFYYVQKGIWALIMAQTTLSIYASDQMFNYAMRLLGTFIGAVYGLLNWYIGSADGNGSPYGMAASVAVFLVPLVFFRIFAPPHYLPAVMLAGATWVLVVGYSWIDGHLLVFGNAGIGWSIAWRRWVLVMIGCVASFIVMMFPPTSGRVAVRLRNASTISGLSYIYGHLMSAWIRDAEMSEGEENGLAGTSKSDWLPVFREKFLSAADQVRALRAQTAIAKWEGTTRGKWPFDDYMNLADVQSDMVANLALLGGALYELDDKTRIAFLHTTKVVNPYFISDVLSTFMLVSQSLRTGEPLHQAQYQNLLDRVHYHGDMSHPTFDNEDVKAAERLQSITSYEYIYYATAIVSVFQLLGNLHELRRITTRLCGEVQFEGFEQWRRKHESAVNAV</sequence>
<dbReference type="InterPro" id="IPR049453">
    <property type="entry name" value="Memb_transporter_dom"/>
</dbReference>
<dbReference type="EMBL" id="BFAD01000006">
    <property type="protein sequence ID" value="GBE84358.1"/>
    <property type="molecule type" value="Genomic_DNA"/>
</dbReference>
<feature type="domain" description="DUF2421" evidence="8">
    <location>
        <begin position="784"/>
        <end position="1011"/>
    </location>
</feature>
<organism evidence="11 12">
    <name type="scientific">Sparassis crispa</name>
    <dbReference type="NCBI Taxonomy" id="139825"/>
    <lineage>
        <taxon>Eukaryota</taxon>
        <taxon>Fungi</taxon>
        <taxon>Dikarya</taxon>
        <taxon>Basidiomycota</taxon>
        <taxon>Agaricomycotina</taxon>
        <taxon>Agaricomycetes</taxon>
        <taxon>Polyporales</taxon>
        <taxon>Sparassidaceae</taxon>
        <taxon>Sparassis</taxon>
    </lineage>
</organism>
<evidence type="ECO:0000313" key="11">
    <source>
        <dbReference type="EMBL" id="GBE84358.1"/>
    </source>
</evidence>
<evidence type="ECO:0000256" key="7">
    <source>
        <dbReference type="SAM" id="Phobius"/>
    </source>
</evidence>
<keyword evidence="12" id="KW-1185">Reference proteome</keyword>
<evidence type="ECO:0000313" key="12">
    <source>
        <dbReference type="Proteomes" id="UP000287166"/>
    </source>
</evidence>
<feature type="coiled-coil region" evidence="5">
    <location>
        <begin position="445"/>
        <end position="472"/>
    </location>
</feature>
<feature type="transmembrane region" description="Helical" evidence="7">
    <location>
        <begin position="728"/>
        <end position="745"/>
    </location>
</feature>
<name>A0A401GQ65_9APHY</name>
<protein>
    <recommendedName>
        <fullName evidence="13">ER transporter 6TM N-terminal domain-containing protein</fullName>
    </recommendedName>
</protein>
<feature type="domain" description="Integral membrane bound transporter" evidence="10">
    <location>
        <begin position="641"/>
        <end position="779"/>
    </location>
</feature>
<keyword evidence="3 7" id="KW-1133">Transmembrane helix</keyword>
<evidence type="ECO:0000259" key="10">
    <source>
        <dbReference type="Pfam" id="PF13515"/>
    </source>
</evidence>
<evidence type="ECO:0000259" key="8">
    <source>
        <dbReference type="Pfam" id="PF10334"/>
    </source>
</evidence>
<evidence type="ECO:0000256" key="1">
    <source>
        <dbReference type="ARBA" id="ARBA00004141"/>
    </source>
</evidence>
<comment type="subcellular location">
    <subcellularLocation>
        <location evidence="1">Membrane</location>
        <topology evidence="1">Multi-pass membrane protein</topology>
    </subcellularLocation>
</comment>
<dbReference type="OrthoDB" id="2274698at2759"/>
<evidence type="ECO:0008006" key="13">
    <source>
        <dbReference type="Google" id="ProtNLM"/>
    </source>
</evidence>